<dbReference type="GO" id="GO:0003700">
    <property type="term" value="F:DNA-binding transcription factor activity"/>
    <property type="evidence" value="ECO:0007669"/>
    <property type="project" value="InterPro"/>
</dbReference>
<dbReference type="PANTHER" id="PTHR30204">
    <property type="entry name" value="REDOX-CYCLING DRUG-SENSING TRANSCRIPTIONAL ACTIVATOR SOXR"/>
    <property type="match status" value="1"/>
</dbReference>
<dbReference type="InterPro" id="IPR047057">
    <property type="entry name" value="MerR_fam"/>
</dbReference>
<dbReference type="RefSeq" id="WP_052407773.1">
    <property type="nucleotide sequence ID" value="NZ_JOEF01000021.1"/>
</dbReference>
<evidence type="ECO:0000256" key="5">
    <source>
        <dbReference type="SAM" id="MobiDB-lite"/>
    </source>
</evidence>
<accession>A0A1G9UW57</accession>
<evidence type="ECO:0000256" key="3">
    <source>
        <dbReference type="ARBA" id="ARBA00023163"/>
    </source>
</evidence>
<keyword evidence="8" id="KW-1185">Reference proteome</keyword>
<dbReference type="AlphaFoldDB" id="A0A1G9UW57"/>
<keyword evidence="1" id="KW-0805">Transcription regulation</keyword>
<dbReference type="Proteomes" id="UP000183376">
    <property type="component" value="Chromosome I"/>
</dbReference>
<feature type="domain" description="HTH merR-type" evidence="6">
    <location>
        <begin position="1"/>
        <end position="68"/>
    </location>
</feature>
<feature type="coiled-coil region" evidence="4">
    <location>
        <begin position="83"/>
        <end position="110"/>
    </location>
</feature>
<dbReference type="PANTHER" id="PTHR30204:SF94">
    <property type="entry name" value="HEAVY METAL-DEPENDENT TRANSCRIPTIONAL REGULATOR HI_0293-RELATED"/>
    <property type="match status" value="1"/>
</dbReference>
<dbReference type="InterPro" id="IPR000551">
    <property type="entry name" value="MerR-type_HTH_dom"/>
</dbReference>
<dbReference type="OrthoDB" id="3824912at2"/>
<reference evidence="7 8" key="1">
    <citation type="submission" date="2016-10" db="EMBL/GenBank/DDBJ databases">
        <authorList>
            <person name="de Groot N.N."/>
        </authorList>
    </citation>
    <scope>NUCLEOTIDE SEQUENCE [LARGE SCALE GENOMIC DNA]</scope>
    <source>
        <strain evidence="7 8">DSM 44149</strain>
    </source>
</reference>
<dbReference type="EMBL" id="LT629701">
    <property type="protein sequence ID" value="SDM64007.1"/>
    <property type="molecule type" value="Genomic_DNA"/>
</dbReference>
<proteinExistence type="predicted"/>
<dbReference type="SUPFAM" id="SSF46955">
    <property type="entry name" value="Putative DNA-binding domain"/>
    <property type="match status" value="1"/>
</dbReference>
<protein>
    <submittedName>
        <fullName evidence="7">DNA-binding transcriptional regulator, MerR family</fullName>
    </submittedName>
</protein>
<dbReference type="STRING" id="211114.SAMN04489726_2659"/>
<name>A0A1G9UW57_ALLAB</name>
<gene>
    <name evidence="7" type="ORF">SAMN04489726_2659</name>
</gene>
<keyword evidence="2 7" id="KW-0238">DNA-binding</keyword>
<dbReference type="GO" id="GO:0003677">
    <property type="term" value="F:DNA binding"/>
    <property type="evidence" value="ECO:0007669"/>
    <property type="project" value="UniProtKB-KW"/>
</dbReference>
<evidence type="ECO:0000259" key="6">
    <source>
        <dbReference type="PROSITE" id="PS50937"/>
    </source>
</evidence>
<sequence length="141" mass="15745">MRIGELAEATGVTPRALRHYEQAGLITSRRLANGYRDYPESAVARVRNLRLLLDFGLTLEDAEFFHGCLDGDLLAGPPSEAGLDVVRRRLDVLEQRITAQLAQRDRLRDALARFSPESGTTRRGSPRALEPEGAPRQPVRR</sequence>
<feature type="region of interest" description="Disordered" evidence="5">
    <location>
        <begin position="111"/>
        <end position="141"/>
    </location>
</feature>
<dbReference type="Gene3D" id="1.10.1660.10">
    <property type="match status" value="1"/>
</dbReference>
<dbReference type="PROSITE" id="PS50937">
    <property type="entry name" value="HTH_MERR_2"/>
    <property type="match status" value="1"/>
</dbReference>
<dbReference type="PROSITE" id="PS00552">
    <property type="entry name" value="HTH_MERR_1"/>
    <property type="match status" value="1"/>
</dbReference>
<evidence type="ECO:0000313" key="7">
    <source>
        <dbReference type="EMBL" id="SDM64007.1"/>
    </source>
</evidence>
<organism evidence="7 8">
    <name type="scientific">Allokutzneria albata</name>
    <name type="common">Kibdelosporangium albatum</name>
    <dbReference type="NCBI Taxonomy" id="211114"/>
    <lineage>
        <taxon>Bacteria</taxon>
        <taxon>Bacillati</taxon>
        <taxon>Actinomycetota</taxon>
        <taxon>Actinomycetes</taxon>
        <taxon>Pseudonocardiales</taxon>
        <taxon>Pseudonocardiaceae</taxon>
        <taxon>Allokutzneria</taxon>
    </lineage>
</organism>
<evidence type="ECO:0000256" key="4">
    <source>
        <dbReference type="SAM" id="Coils"/>
    </source>
</evidence>
<keyword evidence="3" id="KW-0804">Transcription</keyword>
<evidence type="ECO:0000313" key="8">
    <source>
        <dbReference type="Proteomes" id="UP000183376"/>
    </source>
</evidence>
<evidence type="ECO:0000256" key="2">
    <source>
        <dbReference type="ARBA" id="ARBA00023125"/>
    </source>
</evidence>
<dbReference type="PRINTS" id="PR00040">
    <property type="entry name" value="HTHMERR"/>
</dbReference>
<keyword evidence="4" id="KW-0175">Coiled coil</keyword>
<dbReference type="InterPro" id="IPR009061">
    <property type="entry name" value="DNA-bd_dom_put_sf"/>
</dbReference>
<dbReference type="SMART" id="SM00422">
    <property type="entry name" value="HTH_MERR"/>
    <property type="match status" value="1"/>
</dbReference>
<dbReference type="eggNOG" id="COG0789">
    <property type="taxonomic scope" value="Bacteria"/>
</dbReference>
<evidence type="ECO:0000256" key="1">
    <source>
        <dbReference type="ARBA" id="ARBA00023015"/>
    </source>
</evidence>
<dbReference type="Pfam" id="PF13411">
    <property type="entry name" value="MerR_1"/>
    <property type="match status" value="1"/>
</dbReference>